<organism evidence="1 2">
    <name type="scientific">Candidatus Daviesbacteria bacterium GW2011_GWB1_41_5</name>
    <dbReference type="NCBI Taxonomy" id="1618429"/>
    <lineage>
        <taxon>Bacteria</taxon>
        <taxon>Candidatus Daviesiibacteriota</taxon>
    </lineage>
</organism>
<accession>A0A0G0ZEB9</accession>
<comment type="caution">
    <text evidence="1">The sequence shown here is derived from an EMBL/GenBank/DDBJ whole genome shotgun (WGS) entry which is preliminary data.</text>
</comment>
<dbReference type="GO" id="GO:0016787">
    <property type="term" value="F:hydrolase activity"/>
    <property type="evidence" value="ECO:0007669"/>
    <property type="project" value="UniProtKB-KW"/>
</dbReference>
<dbReference type="Pfam" id="PF13483">
    <property type="entry name" value="Lactamase_B_3"/>
    <property type="match status" value="1"/>
</dbReference>
<name>A0A0G0ZEB9_9BACT</name>
<keyword evidence="1" id="KW-0378">Hydrolase</keyword>
<proteinExistence type="predicted"/>
<evidence type="ECO:0000313" key="1">
    <source>
        <dbReference type="EMBL" id="KKS11363.1"/>
    </source>
</evidence>
<dbReference type="InterPro" id="IPR036866">
    <property type="entry name" value="RibonucZ/Hydroxyglut_hydro"/>
</dbReference>
<dbReference type="Gene3D" id="3.60.15.10">
    <property type="entry name" value="Ribonuclease Z/Hydroxyacylglutathione hydrolase-like"/>
    <property type="match status" value="1"/>
</dbReference>
<dbReference type="AlphaFoldDB" id="A0A0G0ZEB9"/>
<dbReference type="SUPFAM" id="SSF56281">
    <property type="entry name" value="Metallo-hydrolase/oxidoreductase"/>
    <property type="match status" value="1"/>
</dbReference>
<protein>
    <submittedName>
        <fullName evidence="1">Zn-dependent hydrolase of the beta-lactamase fold-like protein</fullName>
    </submittedName>
</protein>
<dbReference type="PANTHER" id="PTHR42967:SF1">
    <property type="entry name" value="MBL FOLD METALLO-HYDROLASE"/>
    <property type="match status" value="1"/>
</dbReference>
<reference evidence="1 2" key="1">
    <citation type="journal article" date="2015" name="Nature">
        <title>rRNA introns, odd ribosomes, and small enigmatic genomes across a large radiation of phyla.</title>
        <authorList>
            <person name="Brown C.T."/>
            <person name="Hug L.A."/>
            <person name="Thomas B.C."/>
            <person name="Sharon I."/>
            <person name="Castelle C.J."/>
            <person name="Singh A."/>
            <person name="Wilkins M.J."/>
            <person name="Williams K.H."/>
            <person name="Banfield J.F."/>
        </authorList>
    </citation>
    <scope>NUCLEOTIDE SEQUENCE [LARGE SCALE GENOMIC DNA]</scope>
</reference>
<dbReference type="Proteomes" id="UP000034753">
    <property type="component" value="Unassembled WGS sequence"/>
</dbReference>
<dbReference type="EMBL" id="LCBN01000075">
    <property type="protein sequence ID" value="KKS11363.1"/>
    <property type="molecule type" value="Genomic_DNA"/>
</dbReference>
<gene>
    <name evidence="1" type="ORF">UU67_C0075G0003</name>
</gene>
<sequence length="193" mass="21900">MIDPFSKEIGLKPPKIKDDIVLVSHGHDDHNNIEEINPEAFLINTPGEYEKKGIAIRGISSYHDKVEGKERGLNTIYIMKAEDMTICHLGDLGQEKLTENQVDEIGDIDILLVPVGGNYTINYKEAIEVIGQIEPKIIIPMHYKIKDLKVDLEGPEKFMKELGLTPEKVDKYKISKKLLPLEEMKLVIFDPHT</sequence>
<dbReference type="PANTHER" id="PTHR42967">
    <property type="entry name" value="METAL DEPENDENT HYDROLASE"/>
    <property type="match status" value="1"/>
</dbReference>
<evidence type="ECO:0000313" key="2">
    <source>
        <dbReference type="Proteomes" id="UP000034753"/>
    </source>
</evidence>